<sequence length="430" mass="48502">MAATAKSRKYLYIVATVVIVAIIGVALYYFLAPPPPTPTPTQPTAPPAQKVKIRVQIGWSGKELEAFDLAVKEYLKTHPNIEIEYVIMRAEDLAAVLPAQLEARTYPAEIMVTPWSWFIVEQAKKGHLEDLSNLLPWGDFVPGYTDLVTYNGKIYGVPFGLYFKPLWWYRKSVFQQYGLSEPKTWDEFVALLDKLKAIPQFKKPVVIGDTLGWPASDVVEGFIIALGSPDMHSALTKGTLKFNDPSVQAIFRDKLVPLIKAGYFSEPVEWTSAHELWWNGEYAIYPLGSFLASMAKDPNDLGAFVIPGSTGLIGNVDFFFVSKYVPDDLKPVVYDFLKWLATEGQVVMASIPSGRVPTWKKADVNKIYAPFRDLYQKAVTGYKFVPDMDDTVGGDWQRLFWEYCKVLFTSPDRWSEMLTELTRQHPATKG</sequence>
<dbReference type="EMBL" id="DTIB01000114">
    <property type="protein sequence ID" value="HGB25710.1"/>
    <property type="molecule type" value="Genomic_DNA"/>
</dbReference>
<keyword evidence="3" id="KW-0812">Transmembrane</keyword>
<name>A0A7C3SLZ0_THEPE</name>
<feature type="transmembrane region" description="Helical" evidence="3">
    <location>
        <begin position="12"/>
        <end position="31"/>
    </location>
</feature>
<comment type="caution">
    <text evidence="4">The sequence shown here is derived from an EMBL/GenBank/DDBJ whole genome shotgun (WGS) entry which is preliminary data.</text>
</comment>
<evidence type="ECO:0000256" key="2">
    <source>
        <dbReference type="ARBA" id="ARBA00022448"/>
    </source>
</evidence>
<keyword evidence="3" id="KW-1133">Transmembrane helix</keyword>
<comment type="similarity">
    <text evidence="1">Belongs to the bacterial solute-binding protein 1 family.</text>
</comment>
<dbReference type="SUPFAM" id="SSF53850">
    <property type="entry name" value="Periplasmic binding protein-like II"/>
    <property type="match status" value="1"/>
</dbReference>
<dbReference type="Gene3D" id="3.40.190.10">
    <property type="entry name" value="Periplasmic binding protein-like II"/>
    <property type="match status" value="1"/>
</dbReference>
<organism evidence="4">
    <name type="scientific">Thermofilum pendens</name>
    <dbReference type="NCBI Taxonomy" id="2269"/>
    <lineage>
        <taxon>Archaea</taxon>
        <taxon>Thermoproteota</taxon>
        <taxon>Thermoprotei</taxon>
        <taxon>Thermofilales</taxon>
        <taxon>Thermofilaceae</taxon>
        <taxon>Thermofilum</taxon>
    </lineage>
</organism>
<evidence type="ECO:0000313" key="4">
    <source>
        <dbReference type="EMBL" id="HGB25710.1"/>
    </source>
</evidence>
<dbReference type="PANTHER" id="PTHR43649:SF29">
    <property type="entry name" value="OSMOPROTECTIVE COMPOUNDS-BINDING PROTEIN GGTB"/>
    <property type="match status" value="1"/>
</dbReference>
<dbReference type="InterPro" id="IPR050490">
    <property type="entry name" value="Bact_solute-bd_prot1"/>
</dbReference>
<gene>
    <name evidence="4" type="ORF">ENV88_06790</name>
</gene>
<accession>A0A7C3SLZ0</accession>
<keyword evidence="2" id="KW-0813">Transport</keyword>
<reference evidence="4" key="1">
    <citation type="journal article" date="2020" name="mSystems">
        <title>Genome- and Community-Level Interaction Insights into Carbon Utilization and Element Cycling Functions of Hydrothermarchaeota in Hydrothermal Sediment.</title>
        <authorList>
            <person name="Zhou Z."/>
            <person name="Liu Y."/>
            <person name="Xu W."/>
            <person name="Pan J."/>
            <person name="Luo Z.H."/>
            <person name="Li M."/>
        </authorList>
    </citation>
    <scope>NUCLEOTIDE SEQUENCE [LARGE SCALE GENOMIC DNA]</scope>
    <source>
        <strain evidence="4">SpSt-8</strain>
    </source>
</reference>
<evidence type="ECO:0000256" key="1">
    <source>
        <dbReference type="ARBA" id="ARBA00008520"/>
    </source>
</evidence>
<dbReference type="PANTHER" id="PTHR43649">
    <property type="entry name" value="ARABINOSE-BINDING PROTEIN-RELATED"/>
    <property type="match status" value="1"/>
</dbReference>
<proteinExistence type="inferred from homology"/>
<dbReference type="Pfam" id="PF01547">
    <property type="entry name" value="SBP_bac_1"/>
    <property type="match status" value="1"/>
</dbReference>
<evidence type="ECO:0000256" key="3">
    <source>
        <dbReference type="SAM" id="Phobius"/>
    </source>
</evidence>
<dbReference type="InterPro" id="IPR006059">
    <property type="entry name" value="SBP"/>
</dbReference>
<keyword evidence="3" id="KW-0472">Membrane</keyword>
<dbReference type="AlphaFoldDB" id="A0A7C3SLZ0"/>
<protein>
    <submittedName>
        <fullName evidence="4">Carbohydrate ABC transporter substrate-binding protein</fullName>
    </submittedName>
</protein>